<dbReference type="SUPFAM" id="SSF159594">
    <property type="entry name" value="XCC0632-like"/>
    <property type="match status" value="1"/>
</dbReference>
<dbReference type="PROSITE" id="PS51257">
    <property type="entry name" value="PROKAR_LIPOPROTEIN"/>
    <property type="match status" value="1"/>
</dbReference>
<sequence>MKRSFNALVVSGALLGLAACASPQIAYHTLVSPTPPVGAFPADAPFVIDVLPVGVPAQLDMSQVVVRQDNSRVAVLDNDRWLSPLGDELHTALASQIAHQSGAQDISGLVRTEGTPAIRILIQIRRFDSWPGNAVSLDADWTLSTKRDGRRVSLLCSSRLTQRAAGDYTQIFPAWQDVLTQMSAQIAQTARRWSENTAAPCPN</sequence>
<feature type="chain" id="PRO_5023914107" evidence="1">
    <location>
        <begin position="22"/>
        <end position="203"/>
    </location>
</feature>
<dbReference type="Proteomes" id="UP000335415">
    <property type="component" value="Unassembled WGS sequence"/>
</dbReference>
<dbReference type="EMBL" id="VYKJ01000003">
    <property type="protein sequence ID" value="KAA9001346.1"/>
    <property type="molecule type" value="Genomic_DNA"/>
</dbReference>
<gene>
    <name evidence="3" type="ORF">FJU30_09025</name>
</gene>
<dbReference type="OrthoDB" id="5949767at2"/>
<evidence type="ECO:0000313" key="4">
    <source>
        <dbReference type="Proteomes" id="UP000335415"/>
    </source>
</evidence>
<protein>
    <submittedName>
        <fullName evidence="3">Membrane integrity-associated transporter subunit PqiC</fullName>
    </submittedName>
</protein>
<keyword evidence="4" id="KW-1185">Reference proteome</keyword>
<organism evidence="3 4">
    <name type="scientific">Affinibrenneria salicis</name>
    <dbReference type="NCBI Taxonomy" id="2590031"/>
    <lineage>
        <taxon>Bacteria</taxon>
        <taxon>Pseudomonadati</taxon>
        <taxon>Pseudomonadota</taxon>
        <taxon>Gammaproteobacteria</taxon>
        <taxon>Enterobacterales</taxon>
        <taxon>Pectobacteriaceae</taxon>
        <taxon>Affinibrenneria</taxon>
    </lineage>
</organism>
<feature type="signal peptide" evidence="1">
    <location>
        <begin position="1"/>
        <end position="21"/>
    </location>
</feature>
<dbReference type="RefSeq" id="WP_150434617.1">
    <property type="nucleotide sequence ID" value="NZ_VYKJ01000003.1"/>
</dbReference>
<dbReference type="Pfam" id="PF03886">
    <property type="entry name" value="ABC_trans_aux"/>
    <property type="match status" value="1"/>
</dbReference>
<evidence type="ECO:0000313" key="3">
    <source>
        <dbReference type="EMBL" id="KAA9001346.1"/>
    </source>
</evidence>
<evidence type="ECO:0000256" key="1">
    <source>
        <dbReference type="SAM" id="SignalP"/>
    </source>
</evidence>
<dbReference type="AlphaFoldDB" id="A0A5J5G3E1"/>
<dbReference type="InterPro" id="IPR005586">
    <property type="entry name" value="ABC_trans_aux"/>
</dbReference>
<name>A0A5J5G3E1_9GAMM</name>
<proteinExistence type="predicted"/>
<comment type="caution">
    <text evidence="3">The sequence shown here is derived from an EMBL/GenBank/DDBJ whole genome shotgun (WGS) entry which is preliminary data.</text>
</comment>
<keyword evidence="1" id="KW-0732">Signal</keyword>
<accession>A0A5J5G3E1</accession>
<dbReference type="Gene3D" id="3.40.50.10610">
    <property type="entry name" value="ABC-type transport auxiliary lipoprotein component"/>
    <property type="match status" value="1"/>
</dbReference>
<evidence type="ECO:0000259" key="2">
    <source>
        <dbReference type="Pfam" id="PF03886"/>
    </source>
</evidence>
<reference evidence="3 4" key="1">
    <citation type="submission" date="2019-09" db="EMBL/GenBank/DDBJ databases">
        <authorList>
            <person name="Li Y."/>
        </authorList>
    </citation>
    <scope>NUCLEOTIDE SEQUENCE [LARGE SCALE GENOMIC DNA]</scope>
    <source>
        <strain evidence="3 4">L3-3HA</strain>
    </source>
</reference>
<feature type="domain" description="ABC-type transport auxiliary lipoprotein component" evidence="2">
    <location>
        <begin position="29"/>
        <end position="187"/>
    </location>
</feature>